<accession>A0A9N9L8N5</accession>
<proteinExistence type="predicted"/>
<keyword evidence="3" id="KW-1185">Reference proteome</keyword>
<dbReference type="EMBL" id="CAJVRL010000099">
    <property type="protein sequence ID" value="CAG8960541.1"/>
    <property type="molecule type" value="Genomic_DNA"/>
</dbReference>
<feature type="signal peptide" evidence="1">
    <location>
        <begin position="1"/>
        <end position="18"/>
    </location>
</feature>
<keyword evidence="1" id="KW-0732">Signal</keyword>
<protein>
    <submittedName>
        <fullName evidence="2">Uncharacterized protein</fullName>
    </submittedName>
</protein>
<gene>
    <name evidence="2" type="ORF">HYFRA_00008261</name>
</gene>
<dbReference type="Proteomes" id="UP000696280">
    <property type="component" value="Unassembled WGS sequence"/>
</dbReference>
<evidence type="ECO:0000313" key="2">
    <source>
        <dbReference type="EMBL" id="CAG8960541.1"/>
    </source>
</evidence>
<name>A0A9N9L8N5_9HELO</name>
<feature type="chain" id="PRO_5040193132" evidence="1">
    <location>
        <begin position="19"/>
        <end position="167"/>
    </location>
</feature>
<evidence type="ECO:0000313" key="3">
    <source>
        <dbReference type="Proteomes" id="UP000696280"/>
    </source>
</evidence>
<dbReference type="OrthoDB" id="10063670at2759"/>
<sequence length="167" mass="17530">MHLSTFALLAALLSSADSGPIGYGICQAGCASVVMACYSAAGFVWGATLGVAAPPAILACNSAFGTCQAASSQLSLKPIAMKLQLTATFFGLLFAFTEAKKYRPKPCEEVCGDAYGYKGCYKEYKKLPGVKEQALNFVPCLQGYGVCLDECRTTGATKILVDEILPV</sequence>
<dbReference type="PANTHER" id="PTHR37475">
    <property type="entry name" value="ZYGOTE-SPECIFIC CLASS V COPY B GENE PROTEIN"/>
    <property type="match status" value="1"/>
</dbReference>
<reference evidence="2" key="1">
    <citation type="submission" date="2021-07" db="EMBL/GenBank/DDBJ databases">
        <authorList>
            <person name="Durling M."/>
        </authorList>
    </citation>
    <scope>NUCLEOTIDE SEQUENCE</scope>
</reference>
<dbReference type="AlphaFoldDB" id="A0A9N9L8N5"/>
<dbReference type="PANTHER" id="PTHR37475:SF1">
    <property type="entry name" value="ZYGOTE-SPECIFIC PROTEIN"/>
    <property type="match status" value="1"/>
</dbReference>
<evidence type="ECO:0000256" key="1">
    <source>
        <dbReference type="SAM" id="SignalP"/>
    </source>
</evidence>
<comment type="caution">
    <text evidence="2">The sequence shown here is derived from an EMBL/GenBank/DDBJ whole genome shotgun (WGS) entry which is preliminary data.</text>
</comment>
<organism evidence="2 3">
    <name type="scientific">Hymenoscyphus fraxineus</name>
    <dbReference type="NCBI Taxonomy" id="746836"/>
    <lineage>
        <taxon>Eukaryota</taxon>
        <taxon>Fungi</taxon>
        <taxon>Dikarya</taxon>
        <taxon>Ascomycota</taxon>
        <taxon>Pezizomycotina</taxon>
        <taxon>Leotiomycetes</taxon>
        <taxon>Helotiales</taxon>
        <taxon>Helotiaceae</taxon>
        <taxon>Hymenoscyphus</taxon>
    </lineage>
</organism>